<dbReference type="AlphaFoldDB" id="A0A9W6KWA1"/>
<reference evidence="1" key="1">
    <citation type="journal article" date="2014" name="Int. J. Syst. Evol. Microbiol.">
        <title>Complete genome sequence of Corynebacterium casei LMG S-19264T (=DSM 44701T), isolated from a smear-ripened cheese.</title>
        <authorList>
            <consortium name="US DOE Joint Genome Institute (JGI-PGF)"/>
            <person name="Walter F."/>
            <person name="Albersmeier A."/>
            <person name="Kalinowski J."/>
            <person name="Ruckert C."/>
        </authorList>
    </citation>
    <scope>NUCLEOTIDE SEQUENCE</scope>
    <source>
        <strain evidence="1">VKM Ac-1321</strain>
    </source>
</reference>
<name>A0A9W6KWA1_9ACTN</name>
<dbReference type="Proteomes" id="UP001143480">
    <property type="component" value="Unassembled WGS sequence"/>
</dbReference>
<protein>
    <submittedName>
        <fullName evidence="1">Uncharacterized protein</fullName>
    </submittedName>
</protein>
<proteinExistence type="predicted"/>
<evidence type="ECO:0000313" key="1">
    <source>
        <dbReference type="EMBL" id="GLL08392.1"/>
    </source>
</evidence>
<dbReference type="RefSeq" id="WP_261965823.1">
    <property type="nucleotide sequence ID" value="NZ_BAAAXA010000001.1"/>
</dbReference>
<gene>
    <name evidence="1" type="ORF">GCM10017581_101530</name>
</gene>
<comment type="caution">
    <text evidence="1">The sequence shown here is derived from an EMBL/GenBank/DDBJ whole genome shotgun (WGS) entry which is preliminary data.</text>
</comment>
<dbReference type="EMBL" id="BSFP01000144">
    <property type="protein sequence ID" value="GLL08392.1"/>
    <property type="molecule type" value="Genomic_DNA"/>
</dbReference>
<organism evidence="1 2">
    <name type="scientific">Dactylosporangium matsuzakiense</name>
    <dbReference type="NCBI Taxonomy" id="53360"/>
    <lineage>
        <taxon>Bacteria</taxon>
        <taxon>Bacillati</taxon>
        <taxon>Actinomycetota</taxon>
        <taxon>Actinomycetes</taxon>
        <taxon>Micromonosporales</taxon>
        <taxon>Micromonosporaceae</taxon>
        <taxon>Dactylosporangium</taxon>
    </lineage>
</organism>
<keyword evidence="2" id="KW-1185">Reference proteome</keyword>
<evidence type="ECO:0000313" key="2">
    <source>
        <dbReference type="Proteomes" id="UP001143480"/>
    </source>
</evidence>
<accession>A0A9W6KWA1</accession>
<reference evidence="1" key="2">
    <citation type="submission" date="2023-01" db="EMBL/GenBank/DDBJ databases">
        <authorList>
            <person name="Sun Q."/>
            <person name="Evtushenko L."/>
        </authorList>
    </citation>
    <scope>NUCLEOTIDE SEQUENCE</scope>
    <source>
        <strain evidence="1">VKM Ac-1321</strain>
    </source>
</reference>
<sequence length="82" mass="8861">MGQLRAGCGAKASVDVFRRLWCYTVGEVLVRAGSAGRPGPGSFAWPAGELPNLAMIGDDWSRIAARDIYPDDLRVFVRSPLP</sequence>